<accession>A0A1V1PDJ6</accession>
<dbReference type="InterPro" id="IPR036503">
    <property type="entry name" value="Ald_Fedxn_OxRdtase_N_sf"/>
</dbReference>
<dbReference type="PANTHER" id="PTHR30038">
    <property type="entry name" value="ALDEHYDE FERREDOXIN OXIDOREDUCTASE"/>
    <property type="match status" value="1"/>
</dbReference>
<keyword evidence="5" id="KW-0560">Oxidoreductase</keyword>
<keyword evidence="3" id="KW-0004">4Fe-4S</keyword>
<dbReference type="InterPro" id="IPR036021">
    <property type="entry name" value="Tungsten_al_ferr_oxy-like_C"/>
</dbReference>
<comment type="cofactor">
    <cofactor evidence="1">
        <name>[4Fe-4S] cluster</name>
        <dbReference type="ChEBI" id="CHEBI:49883"/>
    </cofactor>
</comment>
<dbReference type="GO" id="GO:0016625">
    <property type="term" value="F:oxidoreductase activity, acting on the aldehyde or oxo group of donors, iron-sulfur protein as acceptor"/>
    <property type="evidence" value="ECO:0007669"/>
    <property type="project" value="InterPro"/>
</dbReference>
<dbReference type="Pfam" id="PF01314">
    <property type="entry name" value="AFOR_C"/>
    <property type="match status" value="1"/>
</dbReference>
<feature type="domain" description="Aldehyde ferredoxin oxidoreductase N-terminal" evidence="9">
    <location>
        <begin position="22"/>
        <end position="218"/>
    </location>
</feature>
<comment type="cofactor">
    <cofactor evidence="8">
        <name>tungstopterin</name>
        <dbReference type="ChEBI" id="CHEBI:30402"/>
    </cofactor>
</comment>
<dbReference type="GO" id="GO:0051539">
    <property type="term" value="F:4 iron, 4 sulfur cluster binding"/>
    <property type="evidence" value="ECO:0007669"/>
    <property type="project" value="UniProtKB-KW"/>
</dbReference>
<dbReference type="Pfam" id="PF02730">
    <property type="entry name" value="AFOR_N"/>
    <property type="match status" value="1"/>
</dbReference>
<dbReference type="Gene3D" id="1.10.599.10">
    <property type="entry name" value="Aldehyde Ferredoxin Oxidoreductase Protein, subunit A, domain 3"/>
    <property type="match status" value="1"/>
</dbReference>
<dbReference type="Proteomes" id="UP000189670">
    <property type="component" value="Unassembled WGS sequence"/>
</dbReference>
<evidence type="ECO:0000256" key="7">
    <source>
        <dbReference type="ARBA" id="ARBA00023014"/>
    </source>
</evidence>
<dbReference type="EMBL" id="ATBP01000105">
    <property type="protein sequence ID" value="ETR72864.1"/>
    <property type="molecule type" value="Genomic_DNA"/>
</dbReference>
<dbReference type="PANTHER" id="PTHR30038:SF0">
    <property type="entry name" value="TUNGSTEN-CONTAINING ALDEHYDE FERREDOXIN OXIDOREDUCTASE"/>
    <property type="match status" value="1"/>
</dbReference>
<keyword evidence="4" id="KW-0479">Metal-binding</keyword>
<dbReference type="Gene3D" id="3.60.9.10">
    <property type="entry name" value="Aldehyde ferredoxin oxidoreductase, N-terminal domain"/>
    <property type="match status" value="1"/>
</dbReference>
<dbReference type="SMART" id="SM00790">
    <property type="entry name" value="AFOR_N"/>
    <property type="match status" value="1"/>
</dbReference>
<dbReference type="InterPro" id="IPR001203">
    <property type="entry name" value="OxRdtase_Ald_Fedxn_C"/>
</dbReference>
<organism evidence="10 11">
    <name type="scientific">Candidatus Magnetoglobus multicellularis str. Araruama</name>
    <dbReference type="NCBI Taxonomy" id="890399"/>
    <lineage>
        <taxon>Bacteria</taxon>
        <taxon>Pseudomonadati</taxon>
        <taxon>Thermodesulfobacteriota</taxon>
        <taxon>Desulfobacteria</taxon>
        <taxon>Desulfobacterales</taxon>
        <taxon>Desulfobacteraceae</taxon>
        <taxon>Candidatus Magnetoglobus</taxon>
    </lineage>
</organism>
<sequence length="599" mass="65509">MCEIQLCALEQKQAAGYTMYGWTGKIAHIDLTTNSIQIESPIQSLYEKWIGGRGLAGYYLRSQITSPWDAPEMPLCLFTGPLTATSSPTSGRMTIMSRSPLTGTIGDSSVGGRFARNLKRAGFDGLVITGKSESLCGIEINNQTITIVPSAYMSGWPISKVSKQLKSKGSVACIGPAAENGVRFASVMVDRHHAAGRNGLGLTFASKKIKYISVNGNQRVKIFDSDKLKKARQDALRLIAASPIISGEHGLMHFGTGALFDLIHVRRMMPTSNFRKTFFEQASSMNAYAYNKKYPSQQSGCKGCHILCKRKQKSSGNVLPEFETMSHFSALTDNTDIQMVVDANHLCNEMGMDTITAAGTIAAYAEHMDQQLSCHQIIQLLEDIAYGKNNGILLGQGSEIYCQTKNVDLSMSVKSQALPAYDPRGAFGMALAYATSTRGGCHLRAYPISHEILRKPSATDRFSWSGKARMIKLSEDAFACVDSLIACKFVFFAASLEEYANIYSAVTGVPTNTNKLQQTGERIVYHERIMNASNGFCATHDNLPSRFFDTPGSGGHGVEILPLCRSDFLSTLQKYYRIRGLSENGLPESQKARELGLDL</sequence>
<keyword evidence="7" id="KW-0411">Iron-sulfur</keyword>
<proteinExistence type="inferred from homology"/>
<keyword evidence="6" id="KW-0408">Iron</keyword>
<evidence type="ECO:0000256" key="4">
    <source>
        <dbReference type="ARBA" id="ARBA00022723"/>
    </source>
</evidence>
<gene>
    <name evidence="10" type="ORF">OMM_01381</name>
</gene>
<dbReference type="InterPro" id="IPR013984">
    <property type="entry name" value="Ald_Fedxn_OxRdtase_dom2"/>
</dbReference>
<evidence type="ECO:0000256" key="3">
    <source>
        <dbReference type="ARBA" id="ARBA00022485"/>
    </source>
</evidence>
<evidence type="ECO:0000256" key="2">
    <source>
        <dbReference type="ARBA" id="ARBA00011032"/>
    </source>
</evidence>
<reference evidence="11" key="1">
    <citation type="submission" date="2012-11" db="EMBL/GenBank/DDBJ databases">
        <authorList>
            <person name="Lucero-Rivera Y.E."/>
            <person name="Tovar-Ramirez D."/>
        </authorList>
    </citation>
    <scope>NUCLEOTIDE SEQUENCE [LARGE SCALE GENOMIC DNA]</scope>
    <source>
        <strain evidence="11">Araruama</strain>
    </source>
</reference>
<dbReference type="InterPro" id="IPR013983">
    <property type="entry name" value="Ald_Fedxn_OxRdtase_N"/>
</dbReference>
<dbReference type="AlphaFoldDB" id="A0A1V1PDJ6"/>
<evidence type="ECO:0000256" key="5">
    <source>
        <dbReference type="ARBA" id="ARBA00023002"/>
    </source>
</evidence>
<comment type="caution">
    <text evidence="10">The sequence shown here is derived from an EMBL/GenBank/DDBJ whole genome shotgun (WGS) entry which is preliminary data.</text>
</comment>
<evidence type="ECO:0000313" key="11">
    <source>
        <dbReference type="Proteomes" id="UP000189670"/>
    </source>
</evidence>
<name>A0A1V1PDJ6_9BACT</name>
<evidence type="ECO:0000313" key="10">
    <source>
        <dbReference type="EMBL" id="ETR72864.1"/>
    </source>
</evidence>
<protein>
    <submittedName>
        <fullName evidence="10">Tungsten-containing aldehyde ferredoxin oxidoreductase</fullName>
    </submittedName>
</protein>
<dbReference type="GO" id="GO:0046872">
    <property type="term" value="F:metal ion binding"/>
    <property type="evidence" value="ECO:0007669"/>
    <property type="project" value="UniProtKB-KW"/>
</dbReference>
<dbReference type="Gene3D" id="1.10.569.10">
    <property type="entry name" value="Aldehyde Ferredoxin Oxidoreductase Protein, subunit A, domain 2"/>
    <property type="match status" value="1"/>
</dbReference>
<evidence type="ECO:0000256" key="6">
    <source>
        <dbReference type="ARBA" id="ARBA00023004"/>
    </source>
</evidence>
<comment type="similarity">
    <text evidence="2">Belongs to the AOR/FOR family.</text>
</comment>
<dbReference type="SUPFAM" id="SSF48310">
    <property type="entry name" value="Aldehyde ferredoxin oxidoreductase, C-terminal domains"/>
    <property type="match status" value="1"/>
</dbReference>
<evidence type="ECO:0000256" key="1">
    <source>
        <dbReference type="ARBA" id="ARBA00001966"/>
    </source>
</evidence>
<dbReference type="SUPFAM" id="SSF56228">
    <property type="entry name" value="Aldehyde ferredoxin oxidoreductase, N-terminal domain"/>
    <property type="match status" value="1"/>
</dbReference>
<dbReference type="GO" id="GO:0009055">
    <property type="term" value="F:electron transfer activity"/>
    <property type="evidence" value="ECO:0007669"/>
    <property type="project" value="InterPro"/>
</dbReference>
<evidence type="ECO:0000259" key="9">
    <source>
        <dbReference type="SMART" id="SM00790"/>
    </source>
</evidence>
<dbReference type="InterPro" id="IPR051919">
    <property type="entry name" value="W-dependent_AOR"/>
</dbReference>
<evidence type="ECO:0000256" key="8">
    <source>
        <dbReference type="ARBA" id="ARBA00049934"/>
    </source>
</evidence>
<dbReference type="InterPro" id="IPR013985">
    <property type="entry name" value="Ald_Fedxn_OxRdtase_dom3"/>
</dbReference>